<evidence type="ECO:0000256" key="6">
    <source>
        <dbReference type="ARBA" id="ARBA00023146"/>
    </source>
</evidence>
<dbReference type="Pfam" id="PF00587">
    <property type="entry name" value="tRNA-synt_2b"/>
    <property type="match status" value="1"/>
</dbReference>
<evidence type="ECO:0000313" key="12">
    <source>
        <dbReference type="Proteomes" id="UP001178507"/>
    </source>
</evidence>
<dbReference type="AlphaFoldDB" id="A0AA36N9W5"/>
<dbReference type="Proteomes" id="UP001178507">
    <property type="component" value="Unassembled WGS sequence"/>
</dbReference>
<name>A0AA36N9W5_9DINO</name>
<sequence>MVAPSELQLPGRLLLNAAGYSTGGEGCDARLKGVDRLVCSAALQVWRLLMNLTFGAKLRSFAPQEALLQHVSSLASLSLEVSDSLEIFPRAGELSRLFGRSLRWAQKDLEDAVLKLRSLLMRALGLAPQRPRGTGEKAASAGMPAGASGSGERMQQMPKRSIPRVAGIACSAVSWLHDTWLNLCAVAIVAAGGWLAHQRLSMLNARSPPFLSTAPALPRHASSSSTAPPTPGSPPGAGPGLWSVSCVAAAALCARHGRGVPSRRRLAKHVAKAKAKDRETEVVKPTFDFAYWAEHVDEVQANAENRKFKCDVAEIARVYQEHRGSAFELQQLAKKRNEHAKSMKGKMEPEQRQALIAEGKKIKEEIGSLEAQVDELNQKMSHLALSVPNLTHPDTPIGDEENATVLRINGEPRSSESAGFKLRDHLEIGEMLDLFDFESGAKVSGQKFLYLKNGAALLELALVQWAAHEAVKRGFEPFIPPDLVRAPVVAGCGFAPRDGEATQIYEVSDSDLCLAGTAEIPMAGMFMNETLIASKELPKRLVAFGHAFRTEAGSSGSENRGIYRLHQFSKVELFVVTRSDVEESNKMLEEIRQFEEDLFTELGLCFRVLDMPTEELGAPAYRKFDMEAWMPGLEKWGEISSCSNCTDFQARRLNVRHKEEYNQKGNLQFAHTLNGTACAVPRMIISILETFQNEDGSVTIPKVLRPYMMGMEVLKPK</sequence>
<comment type="caution">
    <text evidence="11">The sequence shown here is derived from an EMBL/GenBank/DDBJ whole genome shotgun (WGS) entry which is preliminary data.</text>
</comment>
<keyword evidence="8" id="KW-0175">Coiled coil</keyword>
<dbReference type="InterPro" id="IPR002314">
    <property type="entry name" value="aa-tRNA-synt_IIb"/>
</dbReference>
<feature type="coiled-coil region" evidence="8">
    <location>
        <begin position="352"/>
        <end position="386"/>
    </location>
</feature>
<dbReference type="InterPro" id="IPR015866">
    <property type="entry name" value="Ser-tRNA-synth_1_N"/>
</dbReference>
<feature type="region of interest" description="Disordered" evidence="9">
    <location>
        <begin position="130"/>
        <end position="156"/>
    </location>
</feature>
<evidence type="ECO:0000259" key="10">
    <source>
        <dbReference type="PROSITE" id="PS50862"/>
    </source>
</evidence>
<keyword evidence="3" id="KW-0547">Nucleotide-binding</keyword>
<evidence type="ECO:0000256" key="5">
    <source>
        <dbReference type="ARBA" id="ARBA00022917"/>
    </source>
</evidence>
<dbReference type="Pfam" id="PF02403">
    <property type="entry name" value="Seryl_tRNA_N"/>
    <property type="match status" value="1"/>
</dbReference>
<dbReference type="InterPro" id="IPR006195">
    <property type="entry name" value="aa-tRNA-synth_II"/>
</dbReference>
<accession>A0AA36N9W5</accession>
<evidence type="ECO:0000313" key="11">
    <source>
        <dbReference type="EMBL" id="CAJ1398119.1"/>
    </source>
</evidence>
<dbReference type="CDD" id="cd00770">
    <property type="entry name" value="SerRS_core"/>
    <property type="match status" value="1"/>
</dbReference>
<dbReference type="SUPFAM" id="SSF55681">
    <property type="entry name" value="Class II aaRS and biotin synthetases"/>
    <property type="match status" value="1"/>
</dbReference>
<dbReference type="InterPro" id="IPR045864">
    <property type="entry name" value="aa-tRNA-synth_II/BPL/LPL"/>
</dbReference>
<reference evidence="11" key="1">
    <citation type="submission" date="2023-08" db="EMBL/GenBank/DDBJ databases">
        <authorList>
            <person name="Chen Y."/>
            <person name="Shah S."/>
            <person name="Dougan E. K."/>
            <person name="Thang M."/>
            <person name="Chan C."/>
        </authorList>
    </citation>
    <scope>NUCLEOTIDE SEQUENCE</scope>
</reference>
<dbReference type="GO" id="GO:0004828">
    <property type="term" value="F:serine-tRNA ligase activity"/>
    <property type="evidence" value="ECO:0007669"/>
    <property type="project" value="UniProtKB-EC"/>
</dbReference>
<evidence type="ECO:0000256" key="8">
    <source>
        <dbReference type="SAM" id="Coils"/>
    </source>
</evidence>
<dbReference type="SUPFAM" id="SSF46589">
    <property type="entry name" value="tRNA-binding arm"/>
    <property type="match status" value="1"/>
</dbReference>
<keyword evidence="12" id="KW-1185">Reference proteome</keyword>
<dbReference type="EMBL" id="CAUJNA010003291">
    <property type="protein sequence ID" value="CAJ1398119.1"/>
    <property type="molecule type" value="Genomic_DNA"/>
</dbReference>
<organism evidence="11 12">
    <name type="scientific">Effrenium voratum</name>
    <dbReference type="NCBI Taxonomy" id="2562239"/>
    <lineage>
        <taxon>Eukaryota</taxon>
        <taxon>Sar</taxon>
        <taxon>Alveolata</taxon>
        <taxon>Dinophyceae</taxon>
        <taxon>Suessiales</taxon>
        <taxon>Symbiodiniaceae</taxon>
        <taxon>Effrenium</taxon>
    </lineage>
</organism>
<dbReference type="NCBIfam" id="TIGR00414">
    <property type="entry name" value="serS"/>
    <property type="match status" value="1"/>
</dbReference>
<dbReference type="GO" id="GO:0006434">
    <property type="term" value="P:seryl-tRNA aminoacylation"/>
    <property type="evidence" value="ECO:0007669"/>
    <property type="project" value="InterPro"/>
</dbReference>
<keyword evidence="2" id="KW-0436">Ligase</keyword>
<dbReference type="EC" id="6.1.1.11" evidence="1"/>
<dbReference type="Gene3D" id="3.30.930.10">
    <property type="entry name" value="Bira Bifunctional Protein, Domain 2"/>
    <property type="match status" value="1"/>
</dbReference>
<evidence type="ECO:0000256" key="4">
    <source>
        <dbReference type="ARBA" id="ARBA00022840"/>
    </source>
</evidence>
<evidence type="ECO:0000256" key="9">
    <source>
        <dbReference type="SAM" id="MobiDB-lite"/>
    </source>
</evidence>
<evidence type="ECO:0000256" key="1">
    <source>
        <dbReference type="ARBA" id="ARBA00012840"/>
    </source>
</evidence>
<dbReference type="GO" id="GO:0005524">
    <property type="term" value="F:ATP binding"/>
    <property type="evidence" value="ECO:0007669"/>
    <property type="project" value="UniProtKB-KW"/>
</dbReference>
<dbReference type="PROSITE" id="PS50862">
    <property type="entry name" value="AA_TRNA_LIGASE_II"/>
    <property type="match status" value="1"/>
</dbReference>
<dbReference type="InterPro" id="IPR033729">
    <property type="entry name" value="SerRS_core"/>
</dbReference>
<feature type="region of interest" description="Disordered" evidence="9">
    <location>
        <begin position="214"/>
        <end position="236"/>
    </location>
</feature>
<proteinExistence type="predicted"/>
<evidence type="ECO:0000256" key="2">
    <source>
        <dbReference type="ARBA" id="ARBA00022598"/>
    </source>
</evidence>
<keyword evidence="5" id="KW-0648">Protein biosynthesis</keyword>
<gene>
    <name evidence="11" type="ORF">EVOR1521_LOCUS21989</name>
</gene>
<keyword evidence="4" id="KW-0067">ATP-binding</keyword>
<feature type="compositionally biased region" description="Low complexity" evidence="9">
    <location>
        <begin position="138"/>
        <end position="151"/>
    </location>
</feature>
<evidence type="ECO:0000256" key="7">
    <source>
        <dbReference type="ARBA" id="ARBA00031113"/>
    </source>
</evidence>
<feature type="domain" description="Aminoacyl-transfer RNA synthetases class-II family profile" evidence="10">
    <location>
        <begin position="472"/>
        <end position="701"/>
    </location>
</feature>
<evidence type="ECO:0000256" key="3">
    <source>
        <dbReference type="ARBA" id="ARBA00022741"/>
    </source>
</evidence>
<dbReference type="PRINTS" id="PR00981">
    <property type="entry name" value="TRNASYNTHSER"/>
</dbReference>
<dbReference type="PANTHER" id="PTHR11778">
    <property type="entry name" value="SERYL-TRNA SYNTHETASE"/>
    <property type="match status" value="1"/>
</dbReference>
<keyword evidence="6" id="KW-0030">Aminoacyl-tRNA synthetase</keyword>
<protein>
    <recommendedName>
        <fullName evidence="1">serine--tRNA ligase</fullName>
        <ecNumber evidence="1">6.1.1.11</ecNumber>
    </recommendedName>
    <alternativeName>
        <fullName evidence="7">Seryl-tRNA synthetase</fullName>
    </alternativeName>
</protein>
<dbReference type="InterPro" id="IPR002317">
    <property type="entry name" value="Ser-tRNA-ligase_type_1"/>
</dbReference>
<dbReference type="Gene3D" id="1.10.287.40">
    <property type="entry name" value="Serine-tRNA synthetase, tRNA binding domain"/>
    <property type="match status" value="1"/>
</dbReference>
<dbReference type="InterPro" id="IPR010978">
    <property type="entry name" value="tRNA-bd_arm"/>
</dbReference>
<dbReference type="InterPro" id="IPR042103">
    <property type="entry name" value="SerRS_1_N_sf"/>
</dbReference>